<proteinExistence type="predicted"/>
<organism evidence="1 2">
    <name type="scientific">Cymbomonas tetramitiformis</name>
    <dbReference type="NCBI Taxonomy" id="36881"/>
    <lineage>
        <taxon>Eukaryota</taxon>
        <taxon>Viridiplantae</taxon>
        <taxon>Chlorophyta</taxon>
        <taxon>Pyramimonadophyceae</taxon>
        <taxon>Pyramimonadales</taxon>
        <taxon>Pyramimonadaceae</taxon>
        <taxon>Cymbomonas</taxon>
    </lineage>
</organism>
<evidence type="ECO:0000313" key="2">
    <source>
        <dbReference type="Proteomes" id="UP001190700"/>
    </source>
</evidence>
<keyword evidence="2" id="KW-1185">Reference proteome</keyword>
<name>A0AAE0C6M6_9CHLO</name>
<reference evidence="1 2" key="1">
    <citation type="journal article" date="2015" name="Genome Biol. Evol.">
        <title>Comparative Genomics of a Bacterivorous Green Alga Reveals Evolutionary Causalities and Consequences of Phago-Mixotrophic Mode of Nutrition.</title>
        <authorList>
            <person name="Burns J.A."/>
            <person name="Paasch A."/>
            <person name="Narechania A."/>
            <person name="Kim E."/>
        </authorList>
    </citation>
    <scope>NUCLEOTIDE SEQUENCE [LARGE SCALE GENOMIC DNA]</scope>
    <source>
        <strain evidence="1 2">PLY_AMNH</strain>
    </source>
</reference>
<comment type="caution">
    <text evidence="1">The sequence shown here is derived from an EMBL/GenBank/DDBJ whole genome shotgun (WGS) entry which is preliminary data.</text>
</comment>
<dbReference type="Proteomes" id="UP001190700">
    <property type="component" value="Unassembled WGS sequence"/>
</dbReference>
<sequence>MVVVRWWTWRRDASKLACVNPARTSIRRCGTRLESVDPRPILAKEARLVRENKARDWRPGEETRKASLLQRLDSDFYKSIRDKYVLPRNLAQVSLAELSHEVGALWVAWARHSGSSPQAAPEGAHSSALASGAAGGAAGAAGAEVIKRIFQKLDFVEAYIRMEIKKKTGAASPAAVVADAKRKRGGLKGFRAGQTAQPAVGFDATTKQAKPLCPRCPGGAYHSWLQCPLGGLKPENAATAAAYCAPAELSPEEQHSFSLCFVFQQAADEGAAAFAGAAERYGAPAVLHGDRGPAGGIDLSAYGFAVDRPGASDDSDNSDDEALGEIGELKRQVEDMAARRGVSFMHASLAPRTSESDASVSASASVFYPPLIR</sequence>
<protein>
    <submittedName>
        <fullName evidence="1">Uncharacterized protein</fullName>
    </submittedName>
</protein>
<evidence type="ECO:0000313" key="1">
    <source>
        <dbReference type="EMBL" id="KAK3248385.1"/>
    </source>
</evidence>
<gene>
    <name evidence="1" type="ORF">CYMTET_42146</name>
</gene>
<dbReference type="AlphaFoldDB" id="A0AAE0C6M6"/>
<accession>A0AAE0C6M6</accession>
<dbReference type="EMBL" id="LGRX02028146">
    <property type="protein sequence ID" value="KAK3248385.1"/>
    <property type="molecule type" value="Genomic_DNA"/>
</dbReference>